<evidence type="ECO:0000256" key="2">
    <source>
        <dbReference type="ARBA" id="ARBA00022840"/>
    </source>
</evidence>
<dbReference type="Gene3D" id="3.40.50.300">
    <property type="entry name" value="P-loop containing nucleotide triphosphate hydrolases"/>
    <property type="match status" value="1"/>
</dbReference>
<name>A0ABZ2M7C8_9BACT</name>
<dbReference type="InterPro" id="IPR025944">
    <property type="entry name" value="Sigma_54_int_dom_CS"/>
</dbReference>
<dbReference type="InterPro" id="IPR058031">
    <property type="entry name" value="AAA_lid_NorR"/>
</dbReference>
<keyword evidence="3" id="KW-0805">Transcription regulation</keyword>
<dbReference type="Gene3D" id="1.10.8.60">
    <property type="match status" value="1"/>
</dbReference>
<reference evidence="6 7" key="1">
    <citation type="submission" date="2021-12" db="EMBL/GenBank/DDBJ databases">
        <title>Discovery of the Pendulisporaceae a myxobacterial family with distinct sporulation behavior and unique specialized metabolism.</title>
        <authorList>
            <person name="Garcia R."/>
            <person name="Popoff A."/>
            <person name="Bader C.D."/>
            <person name="Loehr J."/>
            <person name="Walesch S."/>
            <person name="Walt C."/>
            <person name="Boldt J."/>
            <person name="Bunk B."/>
            <person name="Haeckl F.J.F.P.J."/>
            <person name="Gunesch A.P."/>
            <person name="Birkelbach J."/>
            <person name="Nuebel U."/>
            <person name="Pietschmann T."/>
            <person name="Bach T."/>
            <person name="Mueller R."/>
        </authorList>
    </citation>
    <scope>NUCLEOTIDE SEQUENCE [LARGE SCALE GENOMIC DNA]</scope>
    <source>
        <strain evidence="6 7">MSr11954</strain>
    </source>
</reference>
<keyword evidence="4" id="KW-0804">Transcription</keyword>
<dbReference type="PANTHER" id="PTHR32071">
    <property type="entry name" value="TRANSCRIPTIONAL REGULATORY PROTEIN"/>
    <property type="match status" value="1"/>
</dbReference>
<keyword evidence="1" id="KW-0547">Nucleotide-binding</keyword>
<dbReference type="InterPro" id="IPR003593">
    <property type="entry name" value="AAA+_ATPase"/>
</dbReference>
<sequence length="577" mass="63399">MLEAGELNAFLTQVRSSSFFEEVAAHALVAILGEVERVLAATAFAGRARLTCGMVHLRPSDGYRQLVVLEAGSTEAVALESGSTRLPSTSAWRLVEQHGCAVAIDVSLGRIEAMGVPAARIDPLGEGETRQRLLERGTTHVYVLPLRGARGDVVGMISIEAACRAAMGQPFVWESCDAVLQLYTELVTPYLLARPSRPAVVEHEDPLLPVLGAAMKGLVRLLRVFAQQDETILLCGATGTGKSRLARWCHERSPFREGPFEVLDLSTVPEDLQLAELSGWRKGAFTGASRDHVGAVERAGNGTLFIDEIDKLSLRAQAGLLYMLEVRAYRVLGDSGSERRANARFIIGTNANLQAAVRAQRFREDLYYRINVLPVRLPSLAERPDEIAPWARYMLERRHHERVPDGSAGLTAAVVQRLLGYPWPGNLRQLDNVIRRAYTVSLAEQGSAAPHELVVDEHHLTRALAYEEADPDRSLVELLHTAATAFVREAERHAVLGTPLELDLTDAFRGLVLAAATEKLESLEEAFRLFGRHALVKSRNHHKSLRRELERVDALCRALGVDPGLSFGRLFDPAQDA</sequence>
<dbReference type="EMBL" id="CP089984">
    <property type="protein sequence ID" value="WXB18413.1"/>
    <property type="molecule type" value="Genomic_DNA"/>
</dbReference>
<dbReference type="Pfam" id="PF25601">
    <property type="entry name" value="AAA_lid_14"/>
    <property type="match status" value="1"/>
</dbReference>
<feature type="domain" description="Sigma-54 factor interaction" evidence="5">
    <location>
        <begin position="208"/>
        <end position="439"/>
    </location>
</feature>
<evidence type="ECO:0000313" key="7">
    <source>
        <dbReference type="Proteomes" id="UP001370348"/>
    </source>
</evidence>
<dbReference type="RefSeq" id="WP_394828042.1">
    <property type="nucleotide sequence ID" value="NZ_CP089984.1"/>
</dbReference>
<gene>
    <name evidence="6" type="ORF">LZC94_14360</name>
</gene>
<dbReference type="InterPro" id="IPR002078">
    <property type="entry name" value="Sigma_54_int"/>
</dbReference>
<dbReference type="Pfam" id="PF00158">
    <property type="entry name" value="Sigma54_activat"/>
    <property type="match status" value="1"/>
</dbReference>
<proteinExistence type="predicted"/>
<dbReference type="InterPro" id="IPR027417">
    <property type="entry name" value="P-loop_NTPase"/>
</dbReference>
<evidence type="ECO:0000313" key="6">
    <source>
        <dbReference type="EMBL" id="WXB18413.1"/>
    </source>
</evidence>
<organism evidence="6 7">
    <name type="scientific">Pendulispora albinea</name>
    <dbReference type="NCBI Taxonomy" id="2741071"/>
    <lineage>
        <taxon>Bacteria</taxon>
        <taxon>Pseudomonadati</taxon>
        <taxon>Myxococcota</taxon>
        <taxon>Myxococcia</taxon>
        <taxon>Myxococcales</taxon>
        <taxon>Sorangiineae</taxon>
        <taxon>Pendulisporaceae</taxon>
        <taxon>Pendulispora</taxon>
    </lineage>
</organism>
<dbReference type="SMART" id="SM00382">
    <property type="entry name" value="AAA"/>
    <property type="match status" value="1"/>
</dbReference>
<dbReference type="PROSITE" id="PS50045">
    <property type="entry name" value="SIGMA54_INTERACT_4"/>
    <property type="match status" value="1"/>
</dbReference>
<accession>A0ABZ2M7C8</accession>
<dbReference type="SUPFAM" id="SSF52540">
    <property type="entry name" value="P-loop containing nucleoside triphosphate hydrolases"/>
    <property type="match status" value="1"/>
</dbReference>
<evidence type="ECO:0000256" key="4">
    <source>
        <dbReference type="ARBA" id="ARBA00023163"/>
    </source>
</evidence>
<evidence type="ECO:0000256" key="1">
    <source>
        <dbReference type="ARBA" id="ARBA00022741"/>
    </source>
</evidence>
<dbReference type="Proteomes" id="UP001370348">
    <property type="component" value="Chromosome"/>
</dbReference>
<dbReference type="CDD" id="cd00009">
    <property type="entry name" value="AAA"/>
    <property type="match status" value="1"/>
</dbReference>
<protein>
    <submittedName>
        <fullName evidence="6">Sigma 54-interacting transcriptional regulator</fullName>
    </submittedName>
</protein>
<dbReference type="PROSITE" id="PS00688">
    <property type="entry name" value="SIGMA54_INTERACT_3"/>
    <property type="match status" value="1"/>
</dbReference>
<keyword evidence="2" id="KW-0067">ATP-binding</keyword>
<evidence type="ECO:0000259" key="5">
    <source>
        <dbReference type="PROSITE" id="PS50045"/>
    </source>
</evidence>
<keyword evidence="7" id="KW-1185">Reference proteome</keyword>
<evidence type="ECO:0000256" key="3">
    <source>
        <dbReference type="ARBA" id="ARBA00023015"/>
    </source>
</evidence>